<protein>
    <submittedName>
        <fullName evidence="1">Uncharacterized protein</fullName>
    </submittedName>
</protein>
<proteinExistence type="predicted"/>
<comment type="caution">
    <text evidence="1">The sequence shown here is derived from an EMBL/GenBank/DDBJ whole genome shotgun (WGS) entry which is preliminary data.</text>
</comment>
<evidence type="ECO:0000313" key="1">
    <source>
        <dbReference type="EMBL" id="PTM36299.1"/>
    </source>
</evidence>
<dbReference type="RefSeq" id="WP_108089954.1">
    <property type="nucleotide sequence ID" value="NZ_PZPP01000009.1"/>
</dbReference>
<gene>
    <name evidence="1" type="ORF">DA103_07960</name>
</gene>
<reference evidence="1 2" key="1">
    <citation type="submission" date="2018-04" db="EMBL/GenBank/DDBJ databases">
        <title>Genome sequencing reveals highly heavy metal resistance and biotechnology application of the novel Enterobacter cloacae amazonensis isolated from wastewater river in Manaus - Amazonas.</title>
        <authorList>
            <person name="Astolfi M.C.T."/>
            <person name="Carvalho E.B.D.S."/>
            <person name="Lacerda L.B."/>
            <person name="Pinto M.V."/>
            <person name="Nogueira V.B."/>
            <person name="Barros A.M."/>
            <person name="Astolfi-Filho S."/>
        </authorList>
    </citation>
    <scope>NUCLEOTIDE SEQUENCE [LARGE SCALE GENOMIC DNA]</scope>
    <source>
        <strain evidence="2">amazonensis</strain>
    </source>
</reference>
<dbReference type="AlphaFoldDB" id="A0A2T4Y291"/>
<accession>A0A2T4Y291</accession>
<evidence type="ECO:0000313" key="2">
    <source>
        <dbReference type="Proteomes" id="UP000241614"/>
    </source>
</evidence>
<dbReference type="Proteomes" id="UP000241614">
    <property type="component" value="Unassembled WGS sequence"/>
</dbReference>
<name>A0A2T4Y291_ENTCL</name>
<organism evidence="1 2">
    <name type="scientific">Enterobacter cloacae</name>
    <dbReference type="NCBI Taxonomy" id="550"/>
    <lineage>
        <taxon>Bacteria</taxon>
        <taxon>Pseudomonadati</taxon>
        <taxon>Pseudomonadota</taxon>
        <taxon>Gammaproteobacteria</taxon>
        <taxon>Enterobacterales</taxon>
        <taxon>Enterobacteriaceae</taxon>
        <taxon>Enterobacter</taxon>
        <taxon>Enterobacter cloacae complex</taxon>
    </lineage>
</organism>
<dbReference type="EMBL" id="PZPP01000009">
    <property type="protein sequence ID" value="PTM36299.1"/>
    <property type="molecule type" value="Genomic_DNA"/>
</dbReference>
<dbReference type="Gene3D" id="3.90.1720.10">
    <property type="entry name" value="endopeptidase domain like (from Nostoc punctiforme)"/>
    <property type="match status" value="1"/>
</dbReference>
<sequence>MSWNKHAAALYARQNAGTSSQKRCGEFTRKAIRAGGVDIGNAPNAKDYGSNIERAGFRILGQGETLQEGDVVVIQPYDGGNPAGHMAIYDGTTWYSDFRQRDMWGGPGYRSARPSYKIYRKN</sequence>
<dbReference type="OrthoDB" id="5522511at2"/>